<dbReference type="InterPro" id="IPR036899">
    <property type="entry name" value="Ribosomal_uL13_sf"/>
</dbReference>
<dbReference type="InterPro" id="IPR005822">
    <property type="entry name" value="Ribosomal_uL13"/>
</dbReference>
<dbReference type="CDD" id="cd00392">
    <property type="entry name" value="Ribosomal_L13"/>
    <property type="match status" value="1"/>
</dbReference>
<dbReference type="NCBIfam" id="TIGR01066">
    <property type="entry name" value="rplM_bact"/>
    <property type="match status" value="1"/>
</dbReference>
<comment type="similarity">
    <text evidence="1 4 5">Belongs to the universal ribosomal protein uL13 family.</text>
</comment>
<sequence>MNKTYMAKPGEIERKWYILDATDKPLGRLAAEAARILRGKHRPQFTPHVDTGDHVIVINAEKVILTGNKLKKKKYIRHSGYPGGLKVTGYDELLAKRPELAVRKAIVGMLPHNRLGARMAKKLRVYRGENHPHQAQKPEVWSM</sequence>
<accession>A0ABU0B084</accession>
<dbReference type="PIRSF" id="PIRSF002181">
    <property type="entry name" value="Ribosomal_L13"/>
    <property type="match status" value="1"/>
</dbReference>
<gene>
    <name evidence="4 6" type="primary">rplM</name>
    <name evidence="7" type="ORF">J2Z49_001227</name>
</gene>
<dbReference type="PROSITE" id="PS00783">
    <property type="entry name" value="RIBOSOMAL_L13"/>
    <property type="match status" value="1"/>
</dbReference>
<dbReference type="RefSeq" id="WP_307400829.1">
    <property type="nucleotide sequence ID" value="NZ_JAUSUX010000007.1"/>
</dbReference>
<dbReference type="PANTHER" id="PTHR11545:SF2">
    <property type="entry name" value="LARGE RIBOSOMAL SUBUNIT PROTEIN UL13M"/>
    <property type="match status" value="1"/>
</dbReference>
<dbReference type="InterPro" id="IPR005823">
    <property type="entry name" value="Ribosomal_uL13_bac-type"/>
</dbReference>
<evidence type="ECO:0000256" key="4">
    <source>
        <dbReference type="HAMAP-Rule" id="MF_01366"/>
    </source>
</evidence>
<evidence type="ECO:0000313" key="8">
    <source>
        <dbReference type="Proteomes" id="UP001225644"/>
    </source>
</evidence>
<comment type="caution">
    <text evidence="7">The sequence shown here is derived from an EMBL/GenBank/DDBJ whole genome shotgun (WGS) entry which is preliminary data.</text>
</comment>
<name>A0ABU0B084_9FIRM</name>
<dbReference type="Proteomes" id="UP001225644">
    <property type="component" value="Unassembled WGS sequence"/>
</dbReference>
<dbReference type="Pfam" id="PF00572">
    <property type="entry name" value="Ribosomal_L13"/>
    <property type="match status" value="1"/>
</dbReference>
<evidence type="ECO:0000256" key="3">
    <source>
        <dbReference type="ARBA" id="ARBA00023274"/>
    </source>
</evidence>
<dbReference type="EMBL" id="JAUSUX010000007">
    <property type="protein sequence ID" value="MDQ0286121.1"/>
    <property type="molecule type" value="Genomic_DNA"/>
</dbReference>
<dbReference type="HAMAP" id="MF_01366">
    <property type="entry name" value="Ribosomal_uL13"/>
    <property type="match status" value="1"/>
</dbReference>
<evidence type="ECO:0000256" key="5">
    <source>
        <dbReference type="RuleBase" id="RU003877"/>
    </source>
</evidence>
<comment type="subunit">
    <text evidence="4">Part of the 50S ribosomal subunit.</text>
</comment>
<reference evidence="7 8" key="1">
    <citation type="submission" date="2023-07" db="EMBL/GenBank/DDBJ databases">
        <title>Genomic Encyclopedia of Type Strains, Phase IV (KMG-IV): sequencing the most valuable type-strain genomes for metagenomic binning, comparative biology and taxonomic classification.</title>
        <authorList>
            <person name="Goeker M."/>
        </authorList>
    </citation>
    <scope>NUCLEOTIDE SEQUENCE [LARGE SCALE GENOMIC DNA]</scope>
    <source>
        <strain evidence="7 8">DSM 12396</strain>
    </source>
</reference>
<dbReference type="PANTHER" id="PTHR11545">
    <property type="entry name" value="RIBOSOMAL PROTEIN L13"/>
    <property type="match status" value="1"/>
</dbReference>
<keyword evidence="2 4" id="KW-0689">Ribosomal protein</keyword>
<dbReference type="Gene3D" id="3.90.1180.10">
    <property type="entry name" value="Ribosomal protein L13"/>
    <property type="match status" value="1"/>
</dbReference>
<evidence type="ECO:0000256" key="1">
    <source>
        <dbReference type="ARBA" id="ARBA00006227"/>
    </source>
</evidence>
<protein>
    <recommendedName>
        <fullName evidence="4">Large ribosomal subunit protein uL13</fullName>
    </recommendedName>
</protein>
<evidence type="ECO:0000256" key="6">
    <source>
        <dbReference type="RuleBase" id="RU003878"/>
    </source>
</evidence>
<evidence type="ECO:0000256" key="2">
    <source>
        <dbReference type="ARBA" id="ARBA00022980"/>
    </source>
</evidence>
<keyword evidence="8" id="KW-1185">Reference proteome</keyword>
<dbReference type="GO" id="GO:0005840">
    <property type="term" value="C:ribosome"/>
    <property type="evidence" value="ECO:0007669"/>
    <property type="project" value="UniProtKB-KW"/>
</dbReference>
<organism evidence="7 8">
    <name type="scientific">Desulfofundulus luciae</name>
    <dbReference type="NCBI Taxonomy" id="74702"/>
    <lineage>
        <taxon>Bacteria</taxon>
        <taxon>Bacillati</taxon>
        <taxon>Bacillota</taxon>
        <taxon>Clostridia</taxon>
        <taxon>Eubacteriales</taxon>
        <taxon>Peptococcaceae</taxon>
        <taxon>Desulfofundulus</taxon>
    </lineage>
</organism>
<proteinExistence type="inferred from homology"/>
<dbReference type="SUPFAM" id="SSF52161">
    <property type="entry name" value="Ribosomal protein L13"/>
    <property type="match status" value="1"/>
</dbReference>
<comment type="function">
    <text evidence="4 6">This protein is one of the early assembly proteins of the 50S ribosomal subunit, although it is not seen to bind rRNA by itself. It is important during the early stages of 50S assembly.</text>
</comment>
<evidence type="ECO:0000313" key="7">
    <source>
        <dbReference type="EMBL" id="MDQ0286121.1"/>
    </source>
</evidence>
<dbReference type="InterPro" id="IPR023563">
    <property type="entry name" value="Ribosomal_uL13_CS"/>
</dbReference>
<keyword evidence="3 4" id="KW-0687">Ribonucleoprotein</keyword>